<organism evidence="2 3">
    <name type="scientific">Oryza meyeriana var. granulata</name>
    <dbReference type="NCBI Taxonomy" id="110450"/>
    <lineage>
        <taxon>Eukaryota</taxon>
        <taxon>Viridiplantae</taxon>
        <taxon>Streptophyta</taxon>
        <taxon>Embryophyta</taxon>
        <taxon>Tracheophyta</taxon>
        <taxon>Spermatophyta</taxon>
        <taxon>Magnoliopsida</taxon>
        <taxon>Liliopsida</taxon>
        <taxon>Poales</taxon>
        <taxon>Poaceae</taxon>
        <taxon>BOP clade</taxon>
        <taxon>Oryzoideae</taxon>
        <taxon>Oryzeae</taxon>
        <taxon>Oryzinae</taxon>
        <taxon>Oryza</taxon>
        <taxon>Oryza meyeriana</taxon>
    </lineage>
</organism>
<reference evidence="2 3" key="1">
    <citation type="submission" date="2019-11" db="EMBL/GenBank/DDBJ databases">
        <title>Whole genome sequence of Oryza granulata.</title>
        <authorList>
            <person name="Li W."/>
        </authorList>
    </citation>
    <scope>NUCLEOTIDE SEQUENCE [LARGE SCALE GENOMIC DNA]</scope>
    <source>
        <strain evidence="3">cv. Menghai</strain>
        <tissue evidence="2">Leaf</tissue>
    </source>
</reference>
<evidence type="ECO:0000313" key="3">
    <source>
        <dbReference type="Proteomes" id="UP000479710"/>
    </source>
</evidence>
<evidence type="ECO:0000313" key="2">
    <source>
        <dbReference type="EMBL" id="KAF0929655.1"/>
    </source>
</evidence>
<dbReference type="EMBL" id="SPHZ02000002">
    <property type="protein sequence ID" value="KAF0929655.1"/>
    <property type="molecule type" value="Genomic_DNA"/>
</dbReference>
<evidence type="ECO:0000256" key="1">
    <source>
        <dbReference type="SAM" id="MobiDB-lite"/>
    </source>
</evidence>
<feature type="region of interest" description="Disordered" evidence="1">
    <location>
        <begin position="1"/>
        <end position="45"/>
    </location>
</feature>
<protein>
    <recommendedName>
        <fullName evidence="4">DUF834 domain-containing protein</fullName>
    </recommendedName>
</protein>
<proteinExistence type="predicted"/>
<dbReference type="Proteomes" id="UP000479710">
    <property type="component" value="Unassembled WGS sequence"/>
</dbReference>
<accession>A0A6G1EYI7</accession>
<keyword evidence="3" id="KW-1185">Reference proteome</keyword>
<comment type="caution">
    <text evidence="2">The sequence shown here is derived from an EMBL/GenBank/DDBJ whole genome shotgun (WGS) entry which is preliminary data.</text>
</comment>
<evidence type="ECO:0008006" key="4">
    <source>
        <dbReference type="Google" id="ProtNLM"/>
    </source>
</evidence>
<name>A0A6G1EYI7_9ORYZ</name>
<sequence>MAHTHGDRWQPGWRRRRSAASAEGIKQCDDDCRRQGRGPWPGAQLAGEVETRLRLTPAAADGRGAGVLGLELGTRPARLGATGGEEEAPVRPREWNQCGEERMEGGKGWSGDDWMANATIIFLEPGEENRTKTREARGVWGEWRWE</sequence>
<gene>
    <name evidence="2" type="ORF">E2562_023009</name>
</gene>
<dbReference type="AlphaFoldDB" id="A0A6G1EYI7"/>